<accession>A0A1Y2ASN4</accession>
<name>A0A1Y2ASN4_9FUNG</name>
<gene>
    <name evidence="2" type="ORF">LY90DRAFT_706280</name>
</gene>
<dbReference type="EMBL" id="MCOG01000210">
    <property type="protein sequence ID" value="ORY25583.1"/>
    <property type="molecule type" value="Genomic_DNA"/>
</dbReference>
<dbReference type="Proteomes" id="UP000193920">
    <property type="component" value="Unassembled WGS sequence"/>
</dbReference>
<protein>
    <submittedName>
        <fullName evidence="2">Uncharacterized protein</fullName>
    </submittedName>
</protein>
<reference evidence="2 3" key="1">
    <citation type="submission" date="2016-08" db="EMBL/GenBank/DDBJ databases">
        <title>A Parts List for Fungal Cellulosomes Revealed by Comparative Genomics.</title>
        <authorList>
            <consortium name="DOE Joint Genome Institute"/>
            <person name="Haitjema C.H."/>
            <person name="Gilmore S.P."/>
            <person name="Henske J.K."/>
            <person name="Solomon K.V."/>
            <person name="De Groot R."/>
            <person name="Kuo A."/>
            <person name="Mondo S.J."/>
            <person name="Salamov A.A."/>
            <person name="Labutti K."/>
            <person name="Zhao Z."/>
            <person name="Chiniquy J."/>
            <person name="Barry K."/>
            <person name="Brewer H.M."/>
            <person name="Purvine S.O."/>
            <person name="Wright A.T."/>
            <person name="Boxma B."/>
            <person name="Van Alen T."/>
            <person name="Hackstein J.H."/>
            <person name="Baker S.E."/>
            <person name="Grigoriev I.V."/>
            <person name="O'Malley M.A."/>
        </authorList>
    </citation>
    <scope>NUCLEOTIDE SEQUENCE [LARGE SCALE GENOMIC DNA]</scope>
    <source>
        <strain evidence="2 3">G1</strain>
    </source>
</reference>
<sequence>MTICLYKEPIETPISNASYKDILSKNNSSDKNLIEQEEKSIPENNSHGYKTEHQGNLRKEHKPLKRKLSMHFKRDLIHMMNINKKESTLQVQSDIPKMDNDKIDMIINECTYLYNINRNNTVNKM</sequence>
<feature type="compositionally biased region" description="Basic and acidic residues" evidence="1">
    <location>
        <begin position="49"/>
        <end position="58"/>
    </location>
</feature>
<evidence type="ECO:0000313" key="2">
    <source>
        <dbReference type="EMBL" id="ORY25583.1"/>
    </source>
</evidence>
<evidence type="ECO:0000313" key="3">
    <source>
        <dbReference type="Proteomes" id="UP000193920"/>
    </source>
</evidence>
<dbReference type="AlphaFoldDB" id="A0A1Y2ASN4"/>
<feature type="region of interest" description="Disordered" evidence="1">
    <location>
        <begin position="38"/>
        <end position="65"/>
    </location>
</feature>
<evidence type="ECO:0000256" key="1">
    <source>
        <dbReference type="SAM" id="MobiDB-lite"/>
    </source>
</evidence>
<proteinExistence type="predicted"/>
<comment type="caution">
    <text evidence="2">The sequence shown here is derived from an EMBL/GenBank/DDBJ whole genome shotgun (WGS) entry which is preliminary data.</text>
</comment>
<organism evidence="2 3">
    <name type="scientific">Neocallimastix californiae</name>
    <dbReference type="NCBI Taxonomy" id="1754190"/>
    <lineage>
        <taxon>Eukaryota</taxon>
        <taxon>Fungi</taxon>
        <taxon>Fungi incertae sedis</taxon>
        <taxon>Chytridiomycota</taxon>
        <taxon>Chytridiomycota incertae sedis</taxon>
        <taxon>Neocallimastigomycetes</taxon>
        <taxon>Neocallimastigales</taxon>
        <taxon>Neocallimastigaceae</taxon>
        <taxon>Neocallimastix</taxon>
    </lineage>
</organism>
<keyword evidence="3" id="KW-1185">Reference proteome</keyword>